<feature type="compositionally biased region" description="Basic residues" evidence="1">
    <location>
        <begin position="53"/>
        <end position="63"/>
    </location>
</feature>
<reference evidence="2" key="2">
    <citation type="submission" date="2022-06" db="UniProtKB">
        <authorList>
            <consortium name="EnsemblMetazoa"/>
        </authorList>
    </citation>
    <scope>IDENTIFICATION</scope>
    <source>
        <strain evidence="2">DF5081</strain>
    </source>
</reference>
<dbReference type="Proteomes" id="UP000005237">
    <property type="component" value="Unassembled WGS sequence"/>
</dbReference>
<proteinExistence type="predicted"/>
<protein>
    <submittedName>
        <fullName evidence="2">Uncharacterized protein</fullName>
    </submittedName>
</protein>
<evidence type="ECO:0000256" key="1">
    <source>
        <dbReference type="SAM" id="MobiDB-lite"/>
    </source>
</evidence>
<feature type="region of interest" description="Disordered" evidence="1">
    <location>
        <begin position="42"/>
        <end position="68"/>
    </location>
</feature>
<accession>A0A8R1EIP9</accession>
<reference evidence="3" key="1">
    <citation type="submission" date="2010-08" db="EMBL/GenBank/DDBJ databases">
        <authorList>
            <consortium name="Caenorhabditis japonica Sequencing Consortium"/>
            <person name="Wilson R.K."/>
        </authorList>
    </citation>
    <scope>NUCLEOTIDE SEQUENCE [LARGE SCALE GENOMIC DNA]</scope>
    <source>
        <strain evidence="3">DF5081</strain>
    </source>
</reference>
<dbReference type="AlphaFoldDB" id="A0A8R1EIP9"/>
<sequence length="124" mass="14067">MSIVDLWSTIQKRPENCLVPLLFIVMVAYKIIEMLVTKIESNTSQEESPRNMSGRRGKNKKSGKVTQEYTVAPNDSAPKKLILAEDRAWIVSLLKDGDFDSASDFALKKQYITVKPNFDKSKQD</sequence>
<keyword evidence="3" id="KW-1185">Reference proteome</keyword>
<name>A0A8R1EIP9_CAEJA</name>
<evidence type="ECO:0000313" key="2">
    <source>
        <dbReference type="EnsemblMetazoa" id="CJA34377.1"/>
    </source>
</evidence>
<organism evidence="2 3">
    <name type="scientific">Caenorhabditis japonica</name>
    <dbReference type="NCBI Taxonomy" id="281687"/>
    <lineage>
        <taxon>Eukaryota</taxon>
        <taxon>Metazoa</taxon>
        <taxon>Ecdysozoa</taxon>
        <taxon>Nematoda</taxon>
        <taxon>Chromadorea</taxon>
        <taxon>Rhabditida</taxon>
        <taxon>Rhabditina</taxon>
        <taxon>Rhabditomorpha</taxon>
        <taxon>Rhabditoidea</taxon>
        <taxon>Rhabditidae</taxon>
        <taxon>Peloderinae</taxon>
        <taxon>Caenorhabditis</taxon>
    </lineage>
</organism>
<evidence type="ECO:0000313" key="3">
    <source>
        <dbReference type="Proteomes" id="UP000005237"/>
    </source>
</evidence>
<dbReference type="EnsemblMetazoa" id="CJA34377.1">
    <property type="protein sequence ID" value="CJA34377.1"/>
    <property type="gene ID" value="WBGene00210224"/>
</dbReference>